<evidence type="ECO:0000313" key="1">
    <source>
        <dbReference type="EMBL" id="CAD7240680.1"/>
    </source>
</evidence>
<dbReference type="EMBL" id="LR899568">
    <property type="protein sequence ID" value="CAD7240680.1"/>
    <property type="molecule type" value="Genomic_DNA"/>
</dbReference>
<keyword evidence="2" id="KW-1185">Reference proteome</keyword>
<protein>
    <submittedName>
        <fullName evidence="1">Uncharacterized protein</fullName>
    </submittedName>
</protein>
<dbReference type="Proteomes" id="UP000677054">
    <property type="component" value="Unassembled WGS sequence"/>
</dbReference>
<dbReference type="EMBL" id="CAJPEV010000051">
    <property type="protein sequence ID" value="CAG0879663.1"/>
    <property type="molecule type" value="Genomic_DNA"/>
</dbReference>
<proteinExistence type="predicted"/>
<gene>
    <name evidence="1" type="ORF">DSTB1V02_LOCUS693</name>
</gene>
<feature type="non-terminal residue" evidence="1">
    <location>
        <position position="1"/>
    </location>
</feature>
<name>A0A7R9A2D0_9CRUS</name>
<reference evidence="1" key="1">
    <citation type="submission" date="2020-11" db="EMBL/GenBank/DDBJ databases">
        <authorList>
            <person name="Tran Van P."/>
        </authorList>
    </citation>
    <scope>NUCLEOTIDE SEQUENCE</scope>
</reference>
<organism evidence="1">
    <name type="scientific">Darwinula stevensoni</name>
    <dbReference type="NCBI Taxonomy" id="69355"/>
    <lineage>
        <taxon>Eukaryota</taxon>
        <taxon>Metazoa</taxon>
        <taxon>Ecdysozoa</taxon>
        <taxon>Arthropoda</taxon>
        <taxon>Crustacea</taxon>
        <taxon>Oligostraca</taxon>
        <taxon>Ostracoda</taxon>
        <taxon>Podocopa</taxon>
        <taxon>Podocopida</taxon>
        <taxon>Darwinulocopina</taxon>
        <taxon>Darwinuloidea</taxon>
        <taxon>Darwinulidae</taxon>
        <taxon>Darwinula</taxon>
    </lineage>
</organism>
<evidence type="ECO:0000313" key="2">
    <source>
        <dbReference type="Proteomes" id="UP000677054"/>
    </source>
</evidence>
<dbReference type="AlphaFoldDB" id="A0A7R9A2D0"/>
<dbReference type="OrthoDB" id="447251at2759"/>
<accession>A0A7R9A2D0</accession>
<sequence>MPTGRRGLVAPQNTFLENIIRRSNSLRRIVHFRAQCKIFVMKCLKLRRRLVTRESKASIN</sequence>